<proteinExistence type="predicted"/>
<reference evidence="3" key="1">
    <citation type="submission" date="2015-10" db="EMBL/GenBank/DDBJ databases">
        <title>Comparative analysis of sym-gene organization in Rhizobium leguminosarum bv. viciae strains, isolated from different host plants and demonstrating clear differences in symbiotic specificity.</title>
        <authorList>
            <person name="Chirak E.R."/>
            <person name="Kimeklis A.K."/>
            <person name="Andronov E.E."/>
        </authorList>
    </citation>
    <scope>NUCLEOTIDE SEQUENCE</scope>
    <source>
        <strain evidence="3">Vaf12</strain>
    </source>
</reference>
<dbReference type="CDD" id="cd01483">
    <property type="entry name" value="E1_enzyme_family"/>
    <property type="match status" value="1"/>
</dbReference>
<dbReference type="SUPFAM" id="SSF69572">
    <property type="entry name" value="Activating enzymes of the ubiquitin-like proteins"/>
    <property type="match status" value="1"/>
</dbReference>
<evidence type="ECO:0000259" key="1">
    <source>
        <dbReference type="Pfam" id="PF00899"/>
    </source>
</evidence>
<dbReference type="InterPro" id="IPR046741">
    <property type="entry name" value="DUF6791"/>
</dbReference>
<evidence type="ECO:0000313" key="3">
    <source>
        <dbReference type="EMBL" id="ALU64562.1"/>
    </source>
</evidence>
<dbReference type="Gene3D" id="3.40.50.720">
    <property type="entry name" value="NAD(P)-binding Rossmann-like Domain"/>
    <property type="match status" value="1"/>
</dbReference>
<sequence length="391" mass="42652">MLFQLANHNPDIQKLIDRGFALRFDSNFLVVMDIPYLNAEGNLCWGAIVTVLKDIDGSRVEPVDHQIFFAGGVPHGLDGNPIPSLGGGAAEVTLAKSDVVVQRSFSNKPPGGLPDFYTKIEHYLSIVSGPARHRYPEADPFTFNVDDDAGPESVFHFRDTLTSRALIGDLAAKFASEIVAVIGLGGTGAYVLDYLTKTNVVEIRGYDPKPFHVHNAFRSPGQLSADELGKPKPEVYQNRYQTFRKGLHLEAKAIESNCEADFAGVTFAFVCVDSGTARAEIFDLLIRLGIPFIDVGMGLVRQNGALAGMIRTTVLKPENAEEVRAKQLVPLSDPPGHEYRANIQIAELNAMNASIAVLAYKQHCGFYAQGLPAYNLLMNTTLPHLFVEPNA</sequence>
<dbReference type="EMBL" id="KT944070">
    <property type="protein sequence ID" value="ALU64562.1"/>
    <property type="molecule type" value="Genomic_DNA"/>
</dbReference>
<dbReference type="InterPro" id="IPR035985">
    <property type="entry name" value="Ubiquitin-activating_enz"/>
</dbReference>
<feature type="domain" description="THIF-type NAD/FAD binding fold" evidence="1">
    <location>
        <begin position="173"/>
        <end position="305"/>
    </location>
</feature>
<dbReference type="GO" id="GO:0008641">
    <property type="term" value="F:ubiquitin-like modifier activating enzyme activity"/>
    <property type="evidence" value="ECO:0007669"/>
    <property type="project" value="InterPro"/>
</dbReference>
<dbReference type="Pfam" id="PF20590">
    <property type="entry name" value="DUF6791"/>
    <property type="match status" value="1"/>
</dbReference>
<name>A0A0U2QS03_RHILV</name>
<dbReference type="Pfam" id="PF00899">
    <property type="entry name" value="ThiF"/>
    <property type="match status" value="1"/>
</dbReference>
<dbReference type="InterPro" id="IPR000594">
    <property type="entry name" value="ThiF_NAD_FAD-bd"/>
</dbReference>
<feature type="domain" description="DUF6791" evidence="2">
    <location>
        <begin position="10"/>
        <end position="160"/>
    </location>
</feature>
<organism evidence="3">
    <name type="scientific">Rhizobium leguminosarum bv. viciae</name>
    <dbReference type="NCBI Taxonomy" id="387"/>
    <lineage>
        <taxon>Bacteria</taxon>
        <taxon>Pseudomonadati</taxon>
        <taxon>Pseudomonadota</taxon>
        <taxon>Alphaproteobacteria</taxon>
        <taxon>Hyphomicrobiales</taxon>
        <taxon>Rhizobiaceae</taxon>
        <taxon>Rhizobium/Agrobacterium group</taxon>
        <taxon>Rhizobium</taxon>
    </lineage>
</organism>
<dbReference type="NCBIfam" id="NF004803">
    <property type="entry name" value="PRK06153.1-2"/>
    <property type="match status" value="1"/>
</dbReference>
<protein>
    <submittedName>
        <fullName evidence="3">Uncharacterized protein</fullName>
    </submittedName>
</protein>
<evidence type="ECO:0000259" key="2">
    <source>
        <dbReference type="Pfam" id="PF20590"/>
    </source>
</evidence>
<dbReference type="AlphaFoldDB" id="A0A0U2QS03"/>
<accession>A0A0U2QS03</accession>